<protein>
    <submittedName>
        <fullName evidence="1">Uncharacterized protein</fullName>
    </submittedName>
</protein>
<keyword evidence="1" id="KW-0614">Plasmid</keyword>
<dbReference type="AlphaFoldDB" id="A0A1X9QDB8"/>
<organism evidence="1">
    <name type="scientific">Escherichia coli</name>
    <dbReference type="NCBI Taxonomy" id="562"/>
    <lineage>
        <taxon>Bacteria</taxon>
        <taxon>Pseudomonadati</taxon>
        <taxon>Pseudomonadota</taxon>
        <taxon>Gammaproteobacteria</taxon>
        <taxon>Enterobacterales</taxon>
        <taxon>Enterobacteriaceae</taxon>
        <taxon>Escherichia</taxon>
    </lineage>
</organism>
<dbReference type="EMBL" id="KY446064">
    <property type="protein sequence ID" value="ARQ20541.1"/>
    <property type="molecule type" value="Genomic_DNA"/>
</dbReference>
<proteinExistence type="predicted"/>
<accession>A0A1X9QDB8</accession>
<sequence>MISYIEAVKELESLVRQANGADKKILEKAACLIKQSENLQEEAYALIAKAYQTASYNNLELENSIHSQFVFINNFDAFKKEENEKERDREKELQNISRLEPSGFTETNKALHDCAGDIVKKAKELFKSEPVIAQVWSYRWGGYSMISCDLFSQDRTVSMPVTISAVERQMVEYPAESEVFTEVEVFDMAEALHLAGLITQALDAQIIIGLGRNEVNPDVLAKPLEEDHLNGEINLWKQEV</sequence>
<name>A0A1X9QDB8_ECOLX</name>
<dbReference type="RefSeq" id="WP_160522253.1">
    <property type="nucleotide sequence ID" value="NZ_CP068036.1"/>
</dbReference>
<evidence type="ECO:0000313" key="1">
    <source>
        <dbReference type="EMBL" id="ARQ20541.1"/>
    </source>
</evidence>
<geneLocation type="plasmid" evidence="1">
    <name>pGD81-1</name>
</geneLocation>
<reference evidence="1" key="1">
    <citation type="submission" date="2017-01" db="EMBL/GenBank/DDBJ databases">
        <title>Expanding landscapes of the diversified mcr-1-bearing plasmid reservoirs amongst gut microbiota.</title>
        <authorList>
            <person name="Wang Q."/>
            <person name="Sun J."/>
            <person name="Li J."/>
            <person name="Ding Y."/>
            <person name="Li X.-P."/>
            <person name="Lin J."/>
            <person name="Hassan B."/>
            <person name="Feng Y."/>
        </authorList>
    </citation>
    <scope>NUCLEOTIDE SEQUENCE</scope>
    <source>
        <strain evidence="1">GD81</strain>
        <plasmid evidence="1">pGD81-1</plasmid>
    </source>
</reference>